<name>A0A1C7P7H1_9HYPH</name>
<dbReference type="PATRIC" id="fig|1612624.7.peg.3512"/>
<gene>
    <name evidence="4" type="ORF">ADU59_09835</name>
</gene>
<feature type="domain" description="Aldehyde dehydrogenase" evidence="3">
    <location>
        <begin position="21"/>
        <end position="473"/>
    </location>
</feature>
<evidence type="ECO:0000313" key="5">
    <source>
        <dbReference type="Proteomes" id="UP000093111"/>
    </source>
</evidence>
<dbReference type="Proteomes" id="UP000093111">
    <property type="component" value="Unassembled WGS sequence"/>
</dbReference>
<dbReference type="Pfam" id="PF00171">
    <property type="entry name" value="Aldedh"/>
    <property type="match status" value="1"/>
</dbReference>
<accession>A0A1C7P7H1</accession>
<keyword evidence="2" id="KW-0560">Oxidoreductase</keyword>
<dbReference type="FunFam" id="3.40.309.10:FF:000004">
    <property type="entry name" value="Succinate-semialdehyde dehydrogenase I"/>
    <property type="match status" value="1"/>
</dbReference>
<evidence type="ECO:0000256" key="2">
    <source>
        <dbReference type="ARBA" id="ARBA00023002"/>
    </source>
</evidence>
<dbReference type="PANTHER" id="PTHR43353:SF5">
    <property type="entry name" value="SUCCINATE-SEMIALDEHYDE DEHYDROGENASE, MITOCHONDRIAL"/>
    <property type="match status" value="1"/>
</dbReference>
<evidence type="ECO:0000313" key="4">
    <source>
        <dbReference type="EMBL" id="OBZ95664.1"/>
    </source>
</evidence>
<comment type="similarity">
    <text evidence="1">Belongs to the aldehyde dehydrogenase family.</text>
</comment>
<dbReference type="Gene3D" id="3.40.605.10">
    <property type="entry name" value="Aldehyde Dehydrogenase, Chain A, domain 1"/>
    <property type="match status" value="1"/>
</dbReference>
<proteinExistence type="inferred from homology"/>
<dbReference type="InterPro" id="IPR016161">
    <property type="entry name" value="Ald_DH/histidinol_DH"/>
</dbReference>
<dbReference type="InterPro" id="IPR050740">
    <property type="entry name" value="Aldehyde_DH_Superfamily"/>
</dbReference>
<comment type="caution">
    <text evidence="4">The sequence shown here is derived from an EMBL/GenBank/DDBJ whole genome shotgun (WGS) entry which is preliminary data.</text>
</comment>
<dbReference type="AlphaFoldDB" id="A0A1C7P7H1"/>
<dbReference type="SUPFAM" id="SSF53720">
    <property type="entry name" value="ALDH-like"/>
    <property type="match status" value="1"/>
</dbReference>
<dbReference type="GO" id="GO:0009450">
    <property type="term" value="P:gamma-aminobutyric acid catabolic process"/>
    <property type="evidence" value="ECO:0007669"/>
    <property type="project" value="TreeGrafter"/>
</dbReference>
<organism evidence="4 5">
    <name type="scientific">Pararhizobium polonicum</name>
    <dbReference type="NCBI Taxonomy" id="1612624"/>
    <lineage>
        <taxon>Bacteria</taxon>
        <taxon>Pseudomonadati</taxon>
        <taxon>Pseudomonadota</taxon>
        <taxon>Alphaproteobacteria</taxon>
        <taxon>Hyphomicrobiales</taxon>
        <taxon>Rhizobiaceae</taxon>
        <taxon>Rhizobium/Agrobacterium group</taxon>
        <taxon>Pararhizobium</taxon>
    </lineage>
</organism>
<dbReference type="RefSeq" id="WP_068953912.1">
    <property type="nucleotide sequence ID" value="NZ_LGLV01000006.1"/>
</dbReference>
<sequence length="478" mass="51126">MYSEKLELLIDGVWGQGSKCATGPLFNPADGAEVARVPHAEKDDLDRALAGADRAFKTWKATTAVYRWDILSKAADLIEVRKPGIARTLTIENGKSLVEATGEIQFCADATRWYAEEAKRAYGRIIPARSPGVRQLVLKEPVGPALGFAAWNFPAGNVTLKIAAALAAGCTIIVKPSDETPGTAVAIGRCFQDAGVPAGALNIVFGPPAPISEHLIASPIPRKVSLTGSTPVGKLLQRLASETLKRCTMELGGHAPVIVFDDADLDKALDVLIGAKYRNAGQVCTSPTRFYVHENVYERFIEGFVCRSRKVVVGNGLDPDTQMGPLITERRLDLMDGYVKDAVDKGASVALGGHRLDREGYFYAPTVLRDVSDDAIAMSEEPFGPIALLSSFKSVDEVIARANSLPFGLAAYVFTKDLATASNLGEVLEAGVVGINHTSVHEAETPFGGVNESGYGAESGMEGFDAYLRTKMISEKRV</sequence>
<dbReference type="Gene3D" id="3.40.309.10">
    <property type="entry name" value="Aldehyde Dehydrogenase, Chain A, domain 2"/>
    <property type="match status" value="1"/>
</dbReference>
<dbReference type="InterPro" id="IPR016162">
    <property type="entry name" value="Ald_DH_N"/>
</dbReference>
<dbReference type="InterPro" id="IPR016163">
    <property type="entry name" value="Ald_DH_C"/>
</dbReference>
<reference evidence="4 5" key="1">
    <citation type="journal article" date="2016" name="Syst. Appl. Microbiol.">
        <title>Pararhizobium polonicum sp. nov. isolated from tumors on stone fruit rootstocks.</title>
        <authorList>
            <person name="Pulawska J."/>
            <person name="Kuzmanovic N."/>
            <person name="Willems A."/>
            <person name="Pothier J.F."/>
        </authorList>
    </citation>
    <scope>NUCLEOTIDE SEQUENCE [LARGE SCALE GENOMIC DNA]</scope>
    <source>
        <strain evidence="4 5">F5.1</strain>
    </source>
</reference>
<protein>
    <submittedName>
        <fullName evidence="4">Aldehyde dehydrogenase</fullName>
    </submittedName>
</protein>
<dbReference type="EMBL" id="LGLV01000006">
    <property type="protein sequence ID" value="OBZ95664.1"/>
    <property type="molecule type" value="Genomic_DNA"/>
</dbReference>
<dbReference type="OrthoDB" id="9812625at2"/>
<keyword evidence="5" id="KW-1185">Reference proteome</keyword>
<dbReference type="GO" id="GO:0004777">
    <property type="term" value="F:succinate-semialdehyde dehydrogenase (NAD+) activity"/>
    <property type="evidence" value="ECO:0007669"/>
    <property type="project" value="TreeGrafter"/>
</dbReference>
<evidence type="ECO:0000256" key="1">
    <source>
        <dbReference type="ARBA" id="ARBA00009986"/>
    </source>
</evidence>
<dbReference type="PANTHER" id="PTHR43353">
    <property type="entry name" value="SUCCINATE-SEMIALDEHYDE DEHYDROGENASE, MITOCHONDRIAL"/>
    <property type="match status" value="1"/>
</dbReference>
<evidence type="ECO:0000259" key="3">
    <source>
        <dbReference type="Pfam" id="PF00171"/>
    </source>
</evidence>
<dbReference type="InterPro" id="IPR015590">
    <property type="entry name" value="Aldehyde_DH_dom"/>
</dbReference>
<dbReference type="FunFam" id="3.40.605.10:FF:000007">
    <property type="entry name" value="NAD/NADP-dependent betaine aldehyde dehydrogenase"/>
    <property type="match status" value="1"/>
</dbReference>
<dbReference type="STRING" id="1612624.ADU59_09835"/>
<dbReference type="CDD" id="cd07103">
    <property type="entry name" value="ALDH_F5_SSADH_GabD"/>
    <property type="match status" value="1"/>
</dbReference>